<feature type="domain" description="C2" evidence="2">
    <location>
        <begin position="3"/>
        <end position="101"/>
    </location>
</feature>
<dbReference type="CDD" id="cd00030">
    <property type="entry name" value="C2"/>
    <property type="match status" value="1"/>
</dbReference>
<dbReference type="PANTHER" id="PTHR10774:SF214">
    <property type="entry name" value="CALCIUM-DEPENDENT LIPID-BINDING (CALB DOMAIN) FAMILY PROTEIN-RELATED"/>
    <property type="match status" value="1"/>
</dbReference>
<dbReference type="Proteomes" id="UP000250321">
    <property type="component" value="Unassembled WGS sequence"/>
</dbReference>
<comment type="caution">
    <text evidence="3">The sequence shown here is derived from an EMBL/GenBank/DDBJ whole genome shotgun (WGS) entry which is preliminary data.</text>
</comment>
<dbReference type="AlphaFoldDB" id="A0A314U8V5"/>
<evidence type="ECO:0000256" key="1">
    <source>
        <dbReference type="SAM" id="MobiDB-lite"/>
    </source>
</evidence>
<keyword evidence="4" id="KW-1185">Reference proteome</keyword>
<dbReference type="GO" id="GO:0008289">
    <property type="term" value="F:lipid binding"/>
    <property type="evidence" value="ECO:0007669"/>
    <property type="project" value="InterPro"/>
</dbReference>
<evidence type="ECO:0000259" key="2">
    <source>
        <dbReference type="PROSITE" id="PS50004"/>
    </source>
</evidence>
<dbReference type="STRING" id="2094558.A0A314U8V5"/>
<dbReference type="Gene3D" id="2.60.40.150">
    <property type="entry name" value="C2 domain"/>
    <property type="match status" value="1"/>
</dbReference>
<feature type="region of interest" description="Disordered" evidence="1">
    <location>
        <begin position="1"/>
        <end position="21"/>
    </location>
</feature>
<reference evidence="3 4" key="1">
    <citation type="submission" date="2018-02" db="EMBL/GenBank/DDBJ databases">
        <title>Draft genome of wild Prunus yedoensis var. nudiflora.</title>
        <authorList>
            <person name="Baek S."/>
            <person name="Kim J.-H."/>
            <person name="Choi K."/>
            <person name="Kim G.-B."/>
            <person name="Cho A."/>
            <person name="Jang H."/>
            <person name="Shin C.-H."/>
            <person name="Yu H.-J."/>
            <person name="Mun J.-H."/>
        </authorList>
    </citation>
    <scope>NUCLEOTIDE SEQUENCE [LARGE SCALE GENOMIC DNA]</scope>
    <source>
        <strain evidence="4">cv. Jeju island</strain>
        <tissue evidence="3">Leaf</tissue>
    </source>
</reference>
<dbReference type="Pfam" id="PF00168">
    <property type="entry name" value="C2"/>
    <property type="match status" value="1"/>
</dbReference>
<organism evidence="3 4">
    <name type="scientific">Prunus yedoensis var. nudiflora</name>
    <dbReference type="NCBI Taxonomy" id="2094558"/>
    <lineage>
        <taxon>Eukaryota</taxon>
        <taxon>Viridiplantae</taxon>
        <taxon>Streptophyta</taxon>
        <taxon>Embryophyta</taxon>
        <taxon>Tracheophyta</taxon>
        <taxon>Spermatophyta</taxon>
        <taxon>Magnoliopsida</taxon>
        <taxon>eudicotyledons</taxon>
        <taxon>Gunneridae</taxon>
        <taxon>Pentapetalae</taxon>
        <taxon>rosids</taxon>
        <taxon>fabids</taxon>
        <taxon>Rosales</taxon>
        <taxon>Rosaceae</taxon>
        <taxon>Amygdaloideae</taxon>
        <taxon>Amygdaleae</taxon>
        <taxon>Prunus</taxon>
    </lineage>
</organism>
<dbReference type="InterPro" id="IPR000008">
    <property type="entry name" value="C2_dom"/>
</dbReference>
<dbReference type="PANTHER" id="PTHR10774">
    <property type="entry name" value="EXTENDED SYNAPTOTAGMIN-RELATED"/>
    <property type="match status" value="1"/>
</dbReference>
<protein>
    <recommendedName>
        <fullName evidence="2">C2 domain-containing protein</fullName>
    </recommendedName>
</protein>
<sequence length="101" mass="11486">MQKGFEETLTVQKAPEGTPPGGGLLVVVVHKAQDLEGKHHCNPSVRLIFRGEEKRTKPLKKSRDPRWAEDFQFMCEEPPINDKFTWKLSAPHHELTISGKL</sequence>
<name>A0A314U8V5_PRUYE</name>
<proteinExistence type="predicted"/>
<dbReference type="OrthoDB" id="1721402at2759"/>
<gene>
    <name evidence="3" type="ORF">Pyn_30251</name>
</gene>
<dbReference type="InterPro" id="IPR045050">
    <property type="entry name" value="Synaptotagmin_plant"/>
</dbReference>
<dbReference type="SUPFAM" id="SSF49562">
    <property type="entry name" value="C2 domain (Calcium/lipid-binding domain, CaLB)"/>
    <property type="match status" value="1"/>
</dbReference>
<dbReference type="InterPro" id="IPR035892">
    <property type="entry name" value="C2_domain_sf"/>
</dbReference>
<dbReference type="PROSITE" id="PS50004">
    <property type="entry name" value="C2"/>
    <property type="match status" value="1"/>
</dbReference>
<evidence type="ECO:0000313" key="3">
    <source>
        <dbReference type="EMBL" id="PQM33156.1"/>
    </source>
</evidence>
<evidence type="ECO:0000313" key="4">
    <source>
        <dbReference type="Proteomes" id="UP000250321"/>
    </source>
</evidence>
<dbReference type="EMBL" id="PJQY01003964">
    <property type="protein sequence ID" value="PQM33156.1"/>
    <property type="molecule type" value="Genomic_DNA"/>
</dbReference>
<dbReference type="GO" id="GO:0005783">
    <property type="term" value="C:endoplasmic reticulum"/>
    <property type="evidence" value="ECO:0007669"/>
    <property type="project" value="TreeGrafter"/>
</dbReference>
<accession>A0A314U8V5</accession>